<protein>
    <submittedName>
        <fullName evidence="8">NAD-dependent histone deacetylase SIR2 (Regulatory protein SIR2) (Silent information regulator 2)</fullName>
    </submittedName>
</protein>
<comment type="caution">
    <text evidence="8">The sequence shown here is derived from an EMBL/GenBank/DDBJ whole genome shotgun (WGS) entry which is preliminary data.</text>
</comment>
<keyword evidence="3" id="KW-0862">Zinc</keyword>
<reference evidence="8 9" key="1">
    <citation type="submission" date="2024-02" db="EMBL/GenBank/DDBJ databases">
        <authorList>
            <person name="Chen Y."/>
            <person name="Shah S."/>
            <person name="Dougan E. K."/>
            <person name="Thang M."/>
            <person name="Chan C."/>
        </authorList>
    </citation>
    <scope>NUCLEOTIDE SEQUENCE [LARGE SCALE GENOMIC DNA]</scope>
</reference>
<feature type="domain" description="Deacetylase sirtuin-type" evidence="7">
    <location>
        <begin position="1"/>
        <end position="281"/>
    </location>
</feature>
<dbReference type="Proteomes" id="UP001642464">
    <property type="component" value="Unassembled WGS sequence"/>
</dbReference>
<dbReference type="InterPro" id="IPR050134">
    <property type="entry name" value="NAD-dep_sirtuin_deacylases"/>
</dbReference>
<keyword evidence="2" id="KW-0479">Metal-binding</keyword>
<feature type="compositionally biased region" description="Basic residues" evidence="6">
    <location>
        <begin position="475"/>
        <end position="490"/>
    </location>
</feature>
<keyword evidence="4" id="KW-0520">NAD</keyword>
<evidence type="ECO:0000256" key="6">
    <source>
        <dbReference type="SAM" id="MobiDB-lite"/>
    </source>
</evidence>
<feature type="compositionally biased region" description="Pro residues" evidence="6">
    <location>
        <begin position="461"/>
        <end position="473"/>
    </location>
</feature>
<keyword evidence="1" id="KW-0808">Transferase</keyword>
<dbReference type="PANTHER" id="PTHR11085:SF6">
    <property type="entry name" value="NAD-DEPENDENT PROTEIN DEACETYLASE SIRTUIN-2"/>
    <property type="match status" value="1"/>
</dbReference>
<evidence type="ECO:0000256" key="2">
    <source>
        <dbReference type="ARBA" id="ARBA00022723"/>
    </source>
</evidence>
<proteinExistence type="predicted"/>
<evidence type="ECO:0000313" key="9">
    <source>
        <dbReference type="Proteomes" id="UP001642464"/>
    </source>
</evidence>
<gene>
    <name evidence="8" type="ORF">SCF082_LOCUS33296</name>
</gene>
<evidence type="ECO:0000256" key="4">
    <source>
        <dbReference type="ARBA" id="ARBA00023027"/>
    </source>
</evidence>
<dbReference type="InterPro" id="IPR003000">
    <property type="entry name" value="Sirtuin"/>
</dbReference>
<dbReference type="Gene3D" id="3.40.50.1220">
    <property type="entry name" value="TPP-binding domain"/>
    <property type="match status" value="1"/>
</dbReference>
<evidence type="ECO:0000256" key="3">
    <source>
        <dbReference type="ARBA" id="ARBA00022833"/>
    </source>
</evidence>
<name>A0ABP0NPP7_9DINO</name>
<keyword evidence="9" id="KW-1185">Reference proteome</keyword>
<dbReference type="PROSITE" id="PS50305">
    <property type="entry name" value="SIRTUIN"/>
    <property type="match status" value="1"/>
</dbReference>
<dbReference type="EMBL" id="CAXAMM010029469">
    <property type="protein sequence ID" value="CAK9064772.1"/>
    <property type="molecule type" value="Genomic_DNA"/>
</dbReference>
<feature type="region of interest" description="Disordered" evidence="6">
    <location>
        <begin position="446"/>
        <end position="490"/>
    </location>
</feature>
<dbReference type="InterPro" id="IPR026590">
    <property type="entry name" value="Ssirtuin_cat_dom"/>
</dbReference>
<dbReference type="SUPFAM" id="SSF52467">
    <property type="entry name" value="DHS-like NAD/FAD-binding domain"/>
    <property type="match status" value="1"/>
</dbReference>
<organism evidence="8 9">
    <name type="scientific">Durusdinium trenchii</name>
    <dbReference type="NCBI Taxonomy" id="1381693"/>
    <lineage>
        <taxon>Eukaryota</taxon>
        <taxon>Sar</taxon>
        <taxon>Alveolata</taxon>
        <taxon>Dinophyceae</taxon>
        <taxon>Suessiales</taxon>
        <taxon>Symbiodiniaceae</taxon>
        <taxon>Durusdinium</taxon>
    </lineage>
</organism>
<comment type="caution">
    <text evidence="5">Lacks conserved residue(s) required for the propagation of feature annotation.</text>
</comment>
<dbReference type="Pfam" id="PF02146">
    <property type="entry name" value="SIR2"/>
    <property type="match status" value="1"/>
</dbReference>
<dbReference type="InterPro" id="IPR029035">
    <property type="entry name" value="DHS-like_NAD/FAD-binding_dom"/>
</dbReference>
<sequence length="490" mass="54109">MELIPGSYQPTIGHCFLRLLEEKGLLLRLFTQNIDGLERLAGISPELLVEAHGSFADAHCVECRQQHSIRAWRQSIEDAAEHPLRCGAPRAVEPPKVPPTAEALEELRKELELFPAKREEAWKASNFGELTNVGIREARVKSDLETGEKEVAEFPQKWADWEAGPKTFECDGLVKPDIVFFGESLPARFTYLSDRDGQQADLLLVLGTSLKVMPFAGILGKVNALCPRLLINREPVGLLVQDEPPMFFGNVGFRFNESNNYRDVNDCDAGCLELARLCGWSAELQALAEKLRRPQPEAFDVIVESQELSPAFRSSEASKVALDLLEAIKAVPWPPSTTMAERFARAKQTLEVFGEILLVENVETESPEVEEQFMSSAAVAYDALGEAAFLALATRQRFCLRSGLDVPKRLSQLLPEQLRKPGALAEVQQSLAPLKASSAQELLDLAFADRPRPRRPKLDGPVPPALPASPASPPGRRRSSKPKRPSKGPS</sequence>
<evidence type="ECO:0000259" key="7">
    <source>
        <dbReference type="PROSITE" id="PS50305"/>
    </source>
</evidence>
<dbReference type="PANTHER" id="PTHR11085">
    <property type="entry name" value="NAD-DEPENDENT PROTEIN DEACYLASE SIRTUIN-5, MITOCHONDRIAL-RELATED"/>
    <property type="match status" value="1"/>
</dbReference>
<evidence type="ECO:0000256" key="5">
    <source>
        <dbReference type="PROSITE-ProRule" id="PRU00236"/>
    </source>
</evidence>
<accession>A0ABP0NPP7</accession>
<evidence type="ECO:0000256" key="1">
    <source>
        <dbReference type="ARBA" id="ARBA00022679"/>
    </source>
</evidence>
<evidence type="ECO:0000313" key="8">
    <source>
        <dbReference type="EMBL" id="CAK9064772.1"/>
    </source>
</evidence>